<dbReference type="InterPro" id="IPR000873">
    <property type="entry name" value="AMP-dep_synth/lig_dom"/>
</dbReference>
<reference evidence="4 5" key="1">
    <citation type="journal article" date="2018" name="J. Biol. Chem.">
        <title>Discovery of the actinoplanic acid pathway in Streptomyces rapamycinicus reveals a genetically conserved synergism with rapamycin.</title>
        <authorList>
            <person name="Mrak P."/>
            <person name="Krastel P."/>
            <person name="Pivk Lukancic P."/>
            <person name="Tao J."/>
            <person name="Pistorius D."/>
            <person name="Moore C.M."/>
        </authorList>
    </citation>
    <scope>NUCLEOTIDE SEQUENCE [LARGE SCALE GENOMIC DNA]</scope>
    <source>
        <strain evidence="4 5">NRRL 5491</strain>
    </source>
</reference>
<keyword evidence="1" id="KW-0596">Phosphopantetheine</keyword>
<proteinExistence type="predicted"/>
<dbReference type="EMBL" id="QYCY01000003">
    <property type="protein sequence ID" value="RLV73064.1"/>
    <property type="molecule type" value="Genomic_DNA"/>
</dbReference>
<evidence type="ECO:0000313" key="4">
    <source>
        <dbReference type="EMBL" id="RLV73064.1"/>
    </source>
</evidence>
<protein>
    <submittedName>
        <fullName evidence="4">Non-ribosomal peptide synthetase</fullName>
    </submittedName>
</protein>
<evidence type="ECO:0000256" key="1">
    <source>
        <dbReference type="ARBA" id="ARBA00022450"/>
    </source>
</evidence>
<evidence type="ECO:0000259" key="3">
    <source>
        <dbReference type="Pfam" id="PF00501"/>
    </source>
</evidence>
<feature type="domain" description="AMP-dependent synthetase/ligase" evidence="3">
    <location>
        <begin position="2"/>
        <end position="146"/>
    </location>
</feature>
<organism evidence="4 5">
    <name type="scientific">Streptomyces rapamycinicus (strain ATCC 29253 / DSM 41530 / NRRL 5491 / AYB-994)</name>
    <name type="common">Streptomyces hygroscopicus (strain ATCC 29253)</name>
    <dbReference type="NCBI Taxonomy" id="1343740"/>
    <lineage>
        <taxon>Bacteria</taxon>
        <taxon>Bacillati</taxon>
        <taxon>Actinomycetota</taxon>
        <taxon>Actinomycetes</taxon>
        <taxon>Kitasatosporales</taxon>
        <taxon>Streptomycetaceae</taxon>
        <taxon>Streptomyces</taxon>
        <taxon>Streptomyces violaceusniger group</taxon>
    </lineage>
</organism>
<name>A0A3L8R0I2_STRRN</name>
<evidence type="ECO:0000313" key="5">
    <source>
        <dbReference type="Proteomes" id="UP000281594"/>
    </source>
</evidence>
<evidence type="ECO:0000256" key="2">
    <source>
        <dbReference type="ARBA" id="ARBA00022553"/>
    </source>
</evidence>
<accession>A0A3L8R0I2</accession>
<dbReference type="PANTHER" id="PTHR44845:SF6">
    <property type="entry name" value="BETA-ALANINE-ACTIVATING ENZYME"/>
    <property type="match status" value="1"/>
</dbReference>
<dbReference type="AlphaFoldDB" id="A0A3L8R0I2"/>
<comment type="caution">
    <text evidence="4">The sequence shown here is derived from an EMBL/GenBank/DDBJ whole genome shotgun (WGS) entry which is preliminary data.</text>
</comment>
<dbReference type="Gene3D" id="3.40.50.980">
    <property type="match status" value="1"/>
</dbReference>
<dbReference type="PANTHER" id="PTHR44845">
    <property type="entry name" value="CARRIER DOMAIN-CONTAINING PROTEIN"/>
    <property type="match status" value="1"/>
</dbReference>
<dbReference type="Pfam" id="PF00501">
    <property type="entry name" value="AMP-binding"/>
    <property type="match status" value="1"/>
</dbReference>
<dbReference type="Proteomes" id="UP000281594">
    <property type="component" value="Unassembled WGS sequence"/>
</dbReference>
<keyword evidence="2" id="KW-0597">Phosphoprotein</keyword>
<dbReference type="Gene3D" id="2.30.38.10">
    <property type="entry name" value="Luciferase, Domain 3"/>
    <property type="match status" value="1"/>
</dbReference>
<gene>
    <name evidence="4" type="ORF">D3C57_143715</name>
</gene>
<sequence>MPLVCGAGVVVASDAEVGDPVALSGLVRRWRVSVMQATPTLWQAIASQAPEMLRELRVLAGGEALPTQLAQRLGELGSRVINLYGPTECTIWSTTATLDPADQGVPPLGRPLSNTSLYVLDGGLGLVPSGVVGELYVAGAGLARGYAGRAGLTAGRFVACPFAGSGGRMYRTGDLAVAGGWAAGVRRPGG</sequence>
<dbReference type="SUPFAM" id="SSF56801">
    <property type="entry name" value="Acetyl-CoA synthetase-like"/>
    <property type="match status" value="1"/>
</dbReference>